<dbReference type="PANTHER" id="PTHR23261">
    <property type="entry name" value="GROUNDHOG-RELATED"/>
    <property type="match status" value="1"/>
</dbReference>
<feature type="region of interest" description="Disordered" evidence="1">
    <location>
        <begin position="316"/>
        <end position="354"/>
    </location>
</feature>
<feature type="region of interest" description="Disordered" evidence="1">
    <location>
        <begin position="1"/>
        <end position="58"/>
    </location>
</feature>
<feature type="region of interest" description="Disordered" evidence="1">
    <location>
        <begin position="1129"/>
        <end position="1169"/>
    </location>
</feature>
<dbReference type="Proteomes" id="UP001430356">
    <property type="component" value="Unassembled WGS sequence"/>
</dbReference>
<feature type="region of interest" description="Disordered" evidence="1">
    <location>
        <begin position="141"/>
        <end position="215"/>
    </location>
</feature>
<gene>
    <name evidence="2" type="ORF">NESM_000417800</name>
</gene>
<dbReference type="InterPro" id="IPR052886">
    <property type="entry name" value="LCS_TC/CRSF"/>
</dbReference>
<feature type="region of interest" description="Disordered" evidence="1">
    <location>
        <begin position="1584"/>
        <end position="1677"/>
    </location>
</feature>
<proteinExistence type="predicted"/>
<keyword evidence="3" id="KW-1185">Reference proteome</keyword>
<feature type="compositionally biased region" description="Low complexity" evidence="1">
    <location>
        <begin position="1612"/>
        <end position="1638"/>
    </location>
</feature>
<feature type="compositionally biased region" description="Low complexity" evidence="1">
    <location>
        <begin position="959"/>
        <end position="973"/>
    </location>
</feature>
<feature type="compositionally biased region" description="Low complexity" evidence="1">
    <location>
        <begin position="325"/>
        <end position="337"/>
    </location>
</feature>
<evidence type="ECO:0000313" key="2">
    <source>
        <dbReference type="EMBL" id="KAK7194953.1"/>
    </source>
</evidence>
<evidence type="ECO:0000256" key="1">
    <source>
        <dbReference type="SAM" id="MobiDB-lite"/>
    </source>
</evidence>
<feature type="compositionally biased region" description="Pro residues" evidence="1">
    <location>
        <begin position="164"/>
        <end position="175"/>
    </location>
</feature>
<reference evidence="2 3" key="1">
    <citation type="journal article" date="2021" name="MBio">
        <title>A New Model Trypanosomatid, Novymonas esmeraldas: Genomic Perception of Its 'Candidatus Pandoraea novymonadis' Endosymbiont.</title>
        <authorList>
            <person name="Zakharova A."/>
            <person name="Saura A."/>
            <person name="Butenko A."/>
            <person name="Podesvova L."/>
            <person name="Warmusova S."/>
            <person name="Kostygov A.Y."/>
            <person name="Nenarokova A."/>
            <person name="Lukes J."/>
            <person name="Opperdoes F.R."/>
            <person name="Yurchenko V."/>
        </authorList>
    </citation>
    <scope>NUCLEOTIDE SEQUENCE [LARGE SCALE GENOMIC DNA]</scope>
    <source>
        <strain evidence="2 3">E262AT.01</strain>
    </source>
</reference>
<dbReference type="PANTHER" id="PTHR23261:SF77">
    <property type="entry name" value="GROUND-LIKE DOMAIN-CONTAINING PROTEIN"/>
    <property type="match status" value="1"/>
</dbReference>
<feature type="region of interest" description="Disordered" evidence="1">
    <location>
        <begin position="572"/>
        <end position="591"/>
    </location>
</feature>
<evidence type="ECO:0008006" key="4">
    <source>
        <dbReference type="Google" id="ProtNLM"/>
    </source>
</evidence>
<comment type="caution">
    <text evidence="2">The sequence shown here is derived from an EMBL/GenBank/DDBJ whole genome shotgun (WGS) entry which is preliminary data.</text>
</comment>
<feature type="region of interest" description="Disordered" evidence="1">
    <location>
        <begin position="477"/>
        <end position="499"/>
    </location>
</feature>
<accession>A0AAW0ELB3</accession>
<dbReference type="EMBL" id="JAECZO010000045">
    <property type="protein sequence ID" value="KAK7194953.1"/>
    <property type="molecule type" value="Genomic_DNA"/>
</dbReference>
<protein>
    <recommendedName>
        <fullName evidence="4">Calponin-homology (CH) domain-containing protein</fullName>
    </recommendedName>
</protein>
<feature type="region of interest" description="Disordered" evidence="1">
    <location>
        <begin position="389"/>
        <end position="414"/>
    </location>
</feature>
<feature type="region of interest" description="Disordered" evidence="1">
    <location>
        <begin position="259"/>
        <end position="280"/>
    </location>
</feature>
<evidence type="ECO:0000313" key="3">
    <source>
        <dbReference type="Proteomes" id="UP001430356"/>
    </source>
</evidence>
<feature type="compositionally biased region" description="Low complexity" evidence="1">
    <location>
        <begin position="1645"/>
        <end position="1662"/>
    </location>
</feature>
<feature type="region of interest" description="Disordered" evidence="1">
    <location>
        <begin position="1474"/>
        <end position="1511"/>
    </location>
</feature>
<organism evidence="2 3">
    <name type="scientific">Novymonas esmeraldas</name>
    <dbReference type="NCBI Taxonomy" id="1808958"/>
    <lineage>
        <taxon>Eukaryota</taxon>
        <taxon>Discoba</taxon>
        <taxon>Euglenozoa</taxon>
        <taxon>Kinetoplastea</taxon>
        <taxon>Metakinetoplastina</taxon>
        <taxon>Trypanosomatida</taxon>
        <taxon>Trypanosomatidae</taxon>
        <taxon>Novymonas</taxon>
    </lineage>
</organism>
<sequence>MHSTAAPPLPQIRAPPHEAAATPPLASQAHPRLLSVSSNPEGRSPAATPPARQRSAAAMAVAALESRYAESIGSTPRARSDITSALSYTNATMAMRTTPPPSSSTPPTSDSLSWRGVAALAATHPSPATIASAAPNHSFFGKRAGAVAGPTSSPSRPHVSSARTPPPPPPPPQPQQPVHRTAAAAAAAKTTTTATSSFPTRQQQRRQGSASARASVLAKVRHRRLMPLGDAAAALQGDSEHGGLLTAPARGLLRAADAPLSVPLPPSEPRRQGSSSASVLGSATLRSAAESFASSRAPATLPSPLHFTSTMVEDLSPDGRANLASRRSSGGSSSSRSRGSDAVTSPSERENGSCASLTSLQQRLWTRTAGGPTVVRPAPHNTTVTTAAAAGRRRGGGLRTCAVPTPPLPHAGGPVVRVEEEEESTTTTVPVSRWRLALDSERVGGERSKHVASWLIQRLLGTPTTAGLFTCSRGGRGGGAGQLGAGTDGDGDDGDGGRGGHLRPLCERAVIAAYLLSSLIDGLPRHQLSLRPYAHMLLDFTFVSDTQANRALLGGTVQDEDLLDALETLQETEGEGMSGGGGGRDGSHAAQRVSEAGLSNTVHRGSRSSCLVGYGGCGDAAGLYSVLYPRFTRMTCAAAHYDASRTVVALAHDVRLRELHQRNVPRLLECTHRHWMRGLVRAVLRAWQRLCQERRVQEQRQRARWAERWTGERVRITLRRWRGYAALTLQVAEADSLAKALLAEKRAGIERLENESAAMQASSALLQGTLHRQDEERDTMELAIVQREQVYKKLLQHVREVDRVGSLMLRSLLLPDAPPVPDEADALNGIAAAVNTATAAGGQRLSAASLNMSITELGGSIVSSCSTDHNEAVVRHPPHALVALPMLLRWARACVASVQTEFIAFYPDDDDEEDEEHHHSDDEDNRDGETMARHSRRASTPARSAARAPRAGKGVPKQPSKAAAAAAASSPASLRSVGKSTGGRPLSVSVASRAATSRASSAGAASLAEPPPATRDPSAGLEALLVSPVTAAAPTSSSAASDTVLVPLHVLLLLMRGCGGGPHRSHDSHDVAAEGLLLSAAADGGVGGGGGDGTGMTVSGPSWELVRTVELAERVILEECHAIRRRDEEMQAGMEDGSGRGGGSASDARHQRRSPASSHSSDGHHHNNNASVSVSVVGVSLMYRLSSATRKSVQRVCRVVVDTYEQLTGTACIVTAEQLFERSRGTLLVFIAALLRYYTNWSVHRTQQLAPLSSHGKRAAMPASTAAAHEGTKHVHYEEWSHPPHSHRDWLAHVQRQSQWIALSFSALHDAIRLATRPVDVLSMVDQERVAGLIQRLSLTEFIDLLCRSPDHTMQSYVDMIGVVERYAPSLHLLFHEYALPLSQLRADGEEGRATSPGLDSAGDGAGDLYITGNTVWYLLCLTGLAGKPATSPATPPAASAPLAVPSPPFPATLHRPAVFSLVEQVTQGAVAATGVQRRAGSMRRGSAVTTSPTTTSPQAVSPSFGNDDTFSPHRTTAAQAVSVSCKGRPIPCYARALRDDRHVDLRADTGAVCVNYVQFVKLVIRLAHAWQCQQQQQPLMAKEAEEEVNDGEGGGGTAGPLRATRGSLTDARSSSSSPRVGAAAAAAASPRGNAAAATTPSGMSSQQQQQQQQQQRGLSAQQRRRASAAAENAASNDHVQYESIDHAAPLIPPYFNTFLGGLLLPRLLGAKRWIGATQRAFTSKPVLALLAQHHDSLLTIFDAYQRPCESRGVRAALPPPFSTMLASRLFTKIIDAGRRATTSLTADGGRGLSHAERASFVYAVTSSSSRRGSAVAGGWTAAGKEAAAEVPGGGTGRPGHHTRSQHNSVIGGARVGFDESANGGAGSAARDVGIVSVLRWKEVQALAKDLEWHRDMRLSEAALRHCFVRVVADAPREGEVLFFPEFLQLLCALAAYTSPNPTVPLEQKLSAFLQARVLVLLD</sequence>
<feature type="region of interest" description="Disordered" evidence="1">
    <location>
        <begin position="1827"/>
        <end position="1848"/>
    </location>
</feature>
<feature type="compositionally biased region" description="Low complexity" evidence="1">
    <location>
        <begin position="181"/>
        <end position="215"/>
    </location>
</feature>
<feature type="region of interest" description="Disordered" evidence="1">
    <location>
        <begin position="910"/>
        <end position="992"/>
    </location>
</feature>
<feature type="compositionally biased region" description="Gly residues" evidence="1">
    <location>
        <begin position="477"/>
        <end position="488"/>
    </location>
</feature>
<feature type="compositionally biased region" description="Basic and acidic residues" evidence="1">
    <location>
        <begin position="916"/>
        <end position="932"/>
    </location>
</feature>
<feature type="compositionally biased region" description="Low complexity" evidence="1">
    <location>
        <begin position="1487"/>
        <end position="1504"/>
    </location>
</feature>
<feature type="compositionally biased region" description="Low complexity" evidence="1">
    <location>
        <begin position="938"/>
        <end position="951"/>
    </location>
</feature>
<name>A0AAW0ELB3_9TRYP</name>